<dbReference type="CDD" id="cd00643">
    <property type="entry name" value="HMG-CoA_reductase_classI"/>
    <property type="match status" value="1"/>
</dbReference>
<dbReference type="PRINTS" id="PR00071">
    <property type="entry name" value="HMGCOARDTASE"/>
</dbReference>
<dbReference type="SUPFAM" id="SSF56112">
    <property type="entry name" value="Protein kinase-like (PK-like)"/>
    <property type="match status" value="1"/>
</dbReference>
<dbReference type="PROSITE" id="PS50065">
    <property type="entry name" value="HMG_COA_REDUCTASE_4"/>
    <property type="match status" value="1"/>
</dbReference>
<evidence type="ECO:0000256" key="2">
    <source>
        <dbReference type="ARBA" id="ARBA00012999"/>
    </source>
</evidence>
<feature type="region of interest" description="Disordered" evidence="5">
    <location>
        <begin position="677"/>
        <end position="722"/>
    </location>
</feature>
<dbReference type="InterPro" id="IPR004554">
    <property type="entry name" value="HMG_CoA_Rdtase_eu_arc"/>
</dbReference>
<dbReference type="InterPro" id="IPR023074">
    <property type="entry name" value="HMG_CoA_Rdtase_cat_sf"/>
</dbReference>
<comment type="similarity">
    <text evidence="1">Belongs to the HMG-CoA reductase family.</text>
</comment>
<proteinExistence type="inferred from homology"/>
<dbReference type="EMBL" id="JAMZEB010000002">
    <property type="protein sequence ID" value="MCP2356352.1"/>
    <property type="molecule type" value="Genomic_DNA"/>
</dbReference>
<dbReference type="SUPFAM" id="SSF56542">
    <property type="entry name" value="Substrate-binding domain of HMG-CoA reductase"/>
    <property type="match status" value="1"/>
</dbReference>
<evidence type="ECO:0000256" key="3">
    <source>
        <dbReference type="ARBA" id="ARBA00022857"/>
    </source>
</evidence>
<dbReference type="SUPFAM" id="SSF55035">
    <property type="entry name" value="NAD-binding domain of HMG-CoA reductase"/>
    <property type="match status" value="1"/>
</dbReference>
<dbReference type="PANTHER" id="PTHR10572">
    <property type="entry name" value="3-HYDROXY-3-METHYLGLUTARYL-COENZYME A REDUCTASE"/>
    <property type="match status" value="1"/>
</dbReference>
<dbReference type="RefSeq" id="WP_253743174.1">
    <property type="nucleotide sequence ID" value="NZ_BAABKA010000001.1"/>
</dbReference>
<evidence type="ECO:0000313" key="7">
    <source>
        <dbReference type="Proteomes" id="UP001139648"/>
    </source>
</evidence>
<dbReference type="PANTHER" id="PTHR10572:SF24">
    <property type="entry name" value="3-HYDROXY-3-METHYLGLUTARYL-COENZYME A REDUCTASE"/>
    <property type="match status" value="1"/>
</dbReference>
<dbReference type="Gene3D" id="3.90.1200.10">
    <property type="match status" value="1"/>
</dbReference>
<dbReference type="Gene3D" id="3.90.770.10">
    <property type="entry name" value="3-hydroxy-3-methylglutaryl-coenzyme A Reductase, Chain A, domain 2"/>
    <property type="match status" value="1"/>
</dbReference>
<dbReference type="GO" id="GO:0008299">
    <property type="term" value="P:isoprenoid biosynthetic process"/>
    <property type="evidence" value="ECO:0007669"/>
    <property type="project" value="InterPro"/>
</dbReference>
<accession>A0A9X2GET7</accession>
<keyword evidence="7" id="KW-1185">Reference proteome</keyword>
<dbReference type="AlphaFoldDB" id="A0A9X2GET7"/>
<gene>
    <name evidence="6" type="ORF">HD597_003372</name>
</gene>
<reference evidence="6" key="1">
    <citation type="submission" date="2022-06" db="EMBL/GenBank/DDBJ databases">
        <title>Sequencing the genomes of 1000 actinobacteria strains.</title>
        <authorList>
            <person name="Klenk H.-P."/>
        </authorList>
    </citation>
    <scope>NUCLEOTIDE SEQUENCE</scope>
    <source>
        <strain evidence="6">DSM 46694</strain>
    </source>
</reference>
<keyword evidence="3" id="KW-0521">NADP</keyword>
<dbReference type="InterPro" id="IPR009029">
    <property type="entry name" value="HMG_CoA_Rdtase_sub-bd_dom_sf"/>
</dbReference>
<dbReference type="InterPro" id="IPR011009">
    <property type="entry name" value="Kinase-like_dom_sf"/>
</dbReference>
<dbReference type="Gene3D" id="3.30.70.420">
    <property type="entry name" value="Hydroxymethylglutaryl-CoA reductase, class I/II, NAD/NADP-binding domain"/>
    <property type="match status" value="1"/>
</dbReference>
<dbReference type="EC" id="1.1.1.34" evidence="2"/>
<protein>
    <recommendedName>
        <fullName evidence="2">hydroxymethylglutaryl-CoA reductase (NADPH)</fullName>
        <ecNumber evidence="2">1.1.1.34</ecNumber>
    </recommendedName>
</protein>
<dbReference type="Pfam" id="PF00368">
    <property type="entry name" value="HMG-CoA_red"/>
    <property type="match status" value="1"/>
</dbReference>
<dbReference type="GO" id="GO:0004420">
    <property type="term" value="F:hydroxymethylglutaryl-CoA reductase (NADPH) activity"/>
    <property type="evidence" value="ECO:0007669"/>
    <property type="project" value="UniProtKB-EC"/>
</dbReference>
<evidence type="ECO:0000256" key="4">
    <source>
        <dbReference type="ARBA" id="ARBA00023002"/>
    </source>
</evidence>
<name>A0A9X2GET7_9ACTN</name>
<dbReference type="Proteomes" id="UP001139648">
    <property type="component" value="Unassembled WGS sequence"/>
</dbReference>
<feature type="region of interest" description="Disordered" evidence="5">
    <location>
        <begin position="1"/>
        <end position="22"/>
    </location>
</feature>
<sequence length="840" mass="91330">MTDTAEPSPRGTSYPGLPGRGQYTERARRELLAWLRTTTNASLRSLEQSTIDPRSLPGNLENFVGVVDVPVGLAGPMLFTGRHAQGMVTAPLATTEGALVASVARGAKAITLAGGVTSQVIAQRMTRAPVFEFAGLGAAAEFARWIVTCKDELDRRVAEVSAHSRLTAVDPVQLGRAVHLRFVYETADAGGQNMTTAATWRACRWINDRLATMPGLAPAWFAIEANLSGDKKFTHLNMISGRGTRVAAECVLDRTTVRRVLKSTPEAIDRLYRHSVLAGQQAGMAGHDIDAANVIAAIFVATGQDIASVYESGTGLFSVDVSEGDVRATLVLPSLVTGVVGGGTRLVRQSDYLDVLGCRGEGHAARFAEIICGFALALNLSTMAAVAGGQFADAHERLGRGRRVDWLSRDDLGAPLLRPMLAQAMNAPGLEVTDVTWIDHAPGSSLITELTARADRRKTTGIFPVRVAWRRDDADGSTDLVLKVKPLDQEVIIEAAKLASLCGGQVADLYPRWRDWTGFTGLHTRELAVYRHAEPALRAVLPRAYGVHEDAAREAYVIAMERLGPGVLHLDSAGTPEQWRPEHLAAAVRGIAGVHAAFLGRHDELRAWLGPVQSAERMTAMRELWGALLEHAATEHPELVDAASARRLRRIVEEIPRWWGRLESMPRTLVHNDFNPRNIALRSPTPHSPGTHFSGPHSPDPHSPGPHSPATRPVPFAPEHPDAALHSSAPRLVAYDWELATLHVPQRDLAELLAFVLPPDAGESRVTELLDLHRQAVGHLGKPEEWREGYRLALWDFAVTRLLVYVMVHTQRELPFLGRVMATTLRLIAIEDATTECPDA</sequence>
<dbReference type="GO" id="GO:0015936">
    <property type="term" value="P:coenzyme A metabolic process"/>
    <property type="evidence" value="ECO:0007669"/>
    <property type="project" value="InterPro"/>
</dbReference>
<evidence type="ECO:0000256" key="5">
    <source>
        <dbReference type="SAM" id="MobiDB-lite"/>
    </source>
</evidence>
<keyword evidence="4" id="KW-0560">Oxidoreductase</keyword>
<evidence type="ECO:0000256" key="1">
    <source>
        <dbReference type="ARBA" id="ARBA00007661"/>
    </source>
</evidence>
<evidence type="ECO:0000313" key="6">
    <source>
        <dbReference type="EMBL" id="MCP2356352.1"/>
    </source>
</evidence>
<comment type="caution">
    <text evidence="6">The sequence shown here is derived from an EMBL/GenBank/DDBJ whole genome shotgun (WGS) entry which is preliminary data.</text>
</comment>
<dbReference type="InterPro" id="IPR009023">
    <property type="entry name" value="HMG_CoA_Rdtase_NAD(P)-bd_sf"/>
</dbReference>
<organism evidence="6 7">
    <name type="scientific">Nonomuraea thailandensis</name>
    <dbReference type="NCBI Taxonomy" id="1188745"/>
    <lineage>
        <taxon>Bacteria</taxon>
        <taxon>Bacillati</taxon>
        <taxon>Actinomycetota</taxon>
        <taxon>Actinomycetes</taxon>
        <taxon>Streptosporangiales</taxon>
        <taxon>Streptosporangiaceae</taxon>
        <taxon>Nonomuraea</taxon>
    </lineage>
</organism>
<dbReference type="InterPro" id="IPR002202">
    <property type="entry name" value="HMG_CoA_Rdtase"/>
</dbReference>